<name>A0A6G0X0X3_9STRA</name>
<comment type="caution">
    <text evidence="8">The sequence shown here is derived from an EMBL/GenBank/DDBJ whole genome shotgun (WGS) entry which is preliminary data.</text>
</comment>
<evidence type="ECO:0008006" key="10">
    <source>
        <dbReference type="Google" id="ProtNLM"/>
    </source>
</evidence>
<evidence type="ECO:0000313" key="8">
    <source>
        <dbReference type="EMBL" id="KAF0733451.1"/>
    </source>
</evidence>
<reference evidence="8 9" key="1">
    <citation type="submission" date="2019-07" db="EMBL/GenBank/DDBJ databases">
        <title>Genomics analysis of Aphanomyces spp. identifies a new class of oomycete effector associated with host adaptation.</title>
        <authorList>
            <person name="Gaulin E."/>
        </authorList>
    </citation>
    <scope>NUCLEOTIDE SEQUENCE [LARGE SCALE GENOMIC DNA]</scope>
    <source>
        <strain evidence="8 9">ATCC 201684</strain>
    </source>
</reference>
<evidence type="ECO:0000256" key="5">
    <source>
        <dbReference type="ARBA" id="ARBA00022989"/>
    </source>
</evidence>
<gene>
    <name evidence="8" type="ORF">Ae201684_009697</name>
</gene>
<dbReference type="Pfam" id="PF03092">
    <property type="entry name" value="BT1"/>
    <property type="match status" value="1"/>
</dbReference>
<dbReference type="PANTHER" id="PTHR31585:SF5">
    <property type="entry name" value="RNA-BINDING S4 DOMAIN-CONTAINING PROTEIN"/>
    <property type="match status" value="1"/>
</dbReference>
<feature type="transmembrane region" description="Helical" evidence="7">
    <location>
        <begin position="334"/>
        <end position="355"/>
    </location>
</feature>
<dbReference type="GO" id="GO:0016020">
    <property type="term" value="C:membrane"/>
    <property type="evidence" value="ECO:0007669"/>
    <property type="project" value="UniProtKB-SubCell"/>
</dbReference>
<feature type="transmembrane region" description="Helical" evidence="7">
    <location>
        <begin position="519"/>
        <end position="536"/>
    </location>
</feature>
<comment type="similarity">
    <text evidence="2">Belongs to the major facilitator superfamily. Folate-biopterin transporter (TC 2.A.71) family.</text>
</comment>
<evidence type="ECO:0000256" key="1">
    <source>
        <dbReference type="ARBA" id="ARBA00004141"/>
    </source>
</evidence>
<keyword evidence="6 7" id="KW-0472">Membrane</keyword>
<feature type="transmembrane region" description="Helical" evidence="7">
    <location>
        <begin position="247"/>
        <end position="268"/>
    </location>
</feature>
<dbReference type="Proteomes" id="UP000481153">
    <property type="component" value="Unassembled WGS sequence"/>
</dbReference>
<evidence type="ECO:0000313" key="9">
    <source>
        <dbReference type="Proteomes" id="UP000481153"/>
    </source>
</evidence>
<evidence type="ECO:0000256" key="7">
    <source>
        <dbReference type="SAM" id="Phobius"/>
    </source>
</evidence>
<dbReference type="VEuPathDB" id="FungiDB:AeMF1_012394"/>
<proteinExistence type="inferred from homology"/>
<comment type="subcellular location">
    <subcellularLocation>
        <location evidence="1">Membrane</location>
        <topology evidence="1">Multi-pass membrane protein</topology>
    </subcellularLocation>
</comment>
<protein>
    <recommendedName>
        <fullName evidence="10">Major facilitator superfamily associated domain-containing protein</fullName>
    </recommendedName>
</protein>
<evidence type="ECO:0000256" key="3">
    <source>
        <dbReference type="ARBA" id="ARBA00022448"/>
    </source>
</evidence>
<keyword evidence="5 7" id="KW-1133">Transmembrane helix</keyword>
<organism evidence="8 9">
    <name type="scientific">Aphanomyces euteiches</name>
    <dbReference type="NCBI Taxonomy" id="100861"/>
    <lineage>
        <taxon>Eukaryota</taxon>
        <taxon>Sar</taxon>
        <taxon>Stramenopiles</taxon>
        <taxon>Oomycota</taxon>
        <taxon>Saprolegniomycetes</taxon>
        <taxon>Saprolegniales</taxon>
        <taxon>Verrucalvaceae</taxon>
        <taxon>Aphanomyces</taxon>
    </lineage>
</organism>
<feature type="transmembrane region" description="Helical" evidence="7">
    <location>
        <begin position="215"/>
        <end position="235"/>
    </location>
</feature>
<feature type="transmembrane region" description="Helical" evidence="7">
    <location>
        <begin position="367"/>
        <end position="385"/>
    </location>
</feature>
<feature type="transmembrane region" description="Helical" evidence="7">
    <location>
        <begin position="117"/>
        <end position="138"/>
    </location>
</feature>
<keyword evidence="9" id="KW-1185">Reference proteome</keyword>
<keyword evidence="4 7" id="KW-0812">Transmembrane</keyword>
<dbReference type="PANTHER" id="PTHR31585">
    <property type="entry name" value="FOLATE-BIOPTERIN TRANSPORTER 1, CHLOROPLASTIC"/>
    <property type="match status" value="1"/>
</dbReference>
<dbReference type="SUPFAM" id="SSF103473">
    <property type="entry name" value="MFS general substrate transporter"/>
    <property type="match status" value="1"/>
</dbReference>
<evidence type="ECO:0000256" key="6">
    <source>
        <dbReference type="ARBA" id="ARBA00023136"/>
    </source>
</evidence>
<dbReference type="InterPro" id="IPR036259">
    <property type="entry name" value="MFS_trans_sf"/>
</dbReference>
<dbReference type="InterPro" id="IPR039309">
    <property type="entry name" value="BT1"/>
</dbReference>
<evidence type="ECO:0000256" key="4">
    <source>
        <dbReference type="ARBA" id="ARBA00022692"/>
    </source>
</evidence>
<feature type="transmembrane region" description="Helical" evidence="7">
    <location>
        <begin position="302"/>
        <end position="322"/>
    </location>
</feature>
<sequence length="571" mass="64335">MQNAHSVRASFNSWASQELDPNEENGYHDSVNGAPLRPGGVRNLYSRQNIGLLFNYICTGWVEAILPATIYPFMTNYLYMDGYQTQAAIVLITLPYILKTVFAILSDCLPIMGRRRIPYLIIGWAICLCFLISCAMVRQGESYWQHGDLRTFQDQSSRTVINPDAPNEGWVYIILMMGATAGFCMADSTGDAVMIEFAQREPEHIRGTTQTVITLAKFVSGGVAAAIVAICFNGYDYGGTFNWSLNFNQVMIVAMLAPVVGLCTSTFIPDPPIIMSDDEEMSDELTFREIFNDLWNAARKRAVWQLMAFNFLNAFFFDAVAAPSDVIKRTWARVPPIVDGVFNNIFAVFLFALAMHLTRNHFLHSDWRLVIFITTIITVAIQWTVDFLMVFDVVRSPEFYVGVPLTYQVPVAIRNVVVTFATVEIADERFEASTYALISTMNLIAGPISTSIFKQIDASFLAYKEDIAKDTHEVRWQVAYCLMICYCARLFSNVTLLLLPRQKKEAQELKLKGDTNPKLASATFIVGFFALLWGIVTNLMSIFPATSCFPIAVVENILICYETYTRFLSPW</sequence>
<dbReference type="EMBL" id="VJMJ01000122">
    <property type="protein sequence ID" value="KAF0733451.1"/>
    <property type="molecule type" value="Genomic_DNA"/>
</dbReference>
<feature type="transmembrane region" description="Helical" evidence="7">
    <location>
        <begin position="476"/>
        <end position="499"/>
    </location>
</feature>
<keyword evidence="3" id="KW-0813">Transport</keyword>
<feature type="transmembrane region" description="Helical" evidence="7">
    <location>
        <begin position="52"/>
        <end position="74"/>
    </location>
</feature>
<accession>A0A6G0X0X3</accession>
<feature type="transmembrane region" description="Helical" evidence="7">
    <location>
        <begin position="86"/>
        <end position="105"/>
    </location>
</feature>
<evidence type="ECO:0000256" key="2">
    <source>
        <dbReference type="ARBA" id="ARBA00007015"/>
    </source>
</evidence>
<dbReference type="AlphaFoldDB" id="A0A6G0X0X3"/>